<keyword evidence="6" id="KW-0816">Tricarboxylic acid cycle</keyword>
<comment type="subcellular location">
    <subcellularLocation>
        <location evidence="2">Mitochondrion</location>
    </subcellularLocation>
</comment>
<comment type="cofactor">
    <cofactor evidence="1">
        <name>[4Fe-4S] cluster</name>
        <dbReference type="ChEBI" id="CHEBI:49883"/>
    </cofactor>
</comment>
<protein>
    <recommendedName>
        <fullName evidence="5">aconitate hydratase</fullName>
        <ecNumber evidence="5">4.2.1.3</ecNumber>
    </recommendedName>
    <alternativeName>
        <fullName evidence="14">Citrate hydro-lyase</fullName>
    </alternativeName>
</protein>
<evidence type="ECO:0000256" key="14">
    <source>
        <dbReference type="ARBA" id="ARBA00029682"/>
    </source>
</evidence>
<dbReference type="InterPro" id="IPR000573">
    <property type="entry name" value="AconitaseA/IPMdHydase_ssu_swvl"/>
</dbReference>
<accession>A0A6J7W1Q1</accession>
<gene>
    <name evidence="17" type="ORF">UFOPK4422_01607</name>
</gene>
<evidence type="ECO:0000256" key="1">
    <source>
        <dbReference type="ARBA" id="ARBA00001966"/>
    </source>
</evidence>
<dbReference type="Gene3D" id="3.30.499.10">
    <property type="entry name" value="Aconitase, domain 3"/>
    <property type="match status" value="2"/>
</dbReference>
<dbReference type="InterPro" id="IPR036008">
    <property type="entry name" value="Aconitase_4Fe-4S_dom"/>
</dbReference>
<comment type="similarity">
    <text evidence="4">Belongs to the aconitase/IPM isomerase family.</text>
</comment>
<dbReference type="InterPro" id="IPR050926">
    <property type="entry name" value="Aconitase/IPM_isomerase"/>
</dbReference>
<dbReference type="GO" id="GO:0051539">
    <property type="term" value="F:4 iron, 4 sulfur cluster binding"/>
    <property type="evidence" value="ECO:0007669"/>
    <property type="project" value="InterPro"/>
</dbReference>
<dbReference type="GO" id="GO:0006099">
    <property type="term" value="P:tricarboxylic acid cycle"/>
    <property type="evidence" value="ECO:0007669"/>
    <property type="project" value="UniProtKB-KW"/>
</dbReference>
<dbReference type="GO" id="GO:0003994">
    <property type="term" value="F:aconitate hydratase activity"/>
    <property type="evidence" value="ECO:0007669"/>
    <property type="project" value="UniProtKB-EC"/>
</dbReference>
<comment type="pathway">
    <text evidence="3">Carbohydrate metabolism; tricarboxylic acid cycle; isocitrate from oxaloacetate: step 2/2.</text>
</comment>
<dbReference type="InterPro" id="IPR018136">
    <property type="entry name" value="Aconitase_4Fe-4S_BS"/>
</dbReference>
<dbReference type="GO" id="GO:0005739">
    <property type="term" value="C:mitochondrion"/>
    <property type="evidence" value="ECO:0007669"/>
    <property type="project" value="UniProtKB-SubCell"/>
</dbReference>
<dbReference type="FunFam" id="3.30.499.10:FF:000004">
    <property type="entry name" value="Aconitate hydratase, mitochondrial"/>
    <property type="match status" value="1"/>
</dbReference>
<evidence type="ECO:0000256" key="5">
    <source>
        <dbReference type="ARBA" id="ARBA00012926"/>
    </source>
</evidence>
<evidence type="ECO:0000256" key="2">
    <source>
        <dbReference type="ARBA" id="ARBA00004173"/>
    </source>
</evidence>
<comment type="catalytic activity">
    <reaction evidence="13">
        <text>citrate = D-threo-isocitrate</text>
        <dbReference type="Rhea" id="RHEA:10336"/>
        <dbReference type="ChEBI" id="CHEBI:15562"/>
        <dbReference type="ChEBI" id="CHEBI:16947"/>
        <dbReference type="EC" id="4.2.1.3"/>
    </reaction>
</comment>
<dbReference type="NCBIfam" id="NF005558">
    <property type="entry name" value="PRK07229.1"/>
    <property type="match status" value="1"/>
</dbReference>
<evidence type="ECO:0000259" key="16">
    <source>
        <dbReference type="Pfam" id="PF00694"/>
    </source>
</evidence>
<dbReference type="Pfam" id="PF00694">
    <property type="entry name" value="Aconitase_C"/>
    <property type="match status" value="1"/>
</dbReference>
<dbReference type="SUPFAM" id="SSF53732">
    <property type="entry name" value="Aconitase iron-sulfur domain"/>
    <property type="match status" value="1"/>
</dbReference>
<dbReference type="Gene3D" id="3.40.1060.10">
    <property type="entry name" value="Aconitase, Domain 2"/>
    <property type="match status" value="1"/>
</dbReference>
<sequence length="755" mass="79984">MSPISSGTPVELVNNVYATLAERVSLGRQRLGRPLTLAEKILINHLVDPTTQDMERGASYADFNPDRVAMQDATAQMALLQFMTAGLPTTAVPSTVHCDHLILAKVGAKIDLGVAIDDNREVYDFLKSVSAKYGIGFWGPGSGIIHQVVLENYAFPGGMMIGTDSHTPNAGGLGMVAIGVGGADAVDVMTGFPFNVKWPKVIGIKLTGTLSGWSSPKDVILEVARVLTVEGGTGAIVEYFGEGADSISATGKATVCNMGAEIGATCSVFAYDSNMSNYLKATNRSAIAAAADKVANDLRPDDGAHYDQLIEINLDELKPLINGPHSPDRAHKVGQPIGDAARENGWPIEVSAALIGSCTNSSYEDITRAASIARQATARGLRAKCELLISPGSEQIRATIERDGLLADLEAIGATVLANACGPCIGQWERSKEATDQPNSIINSFNRNFPKRADGSANTLSFVTSPDTVMAVALSGRLDFDPTVDTITAPDGTQVRLDAPVGEVLPSNGYDAGSNTFTAPPADGAGVSVAVSPTSTRLQLLVPFPAWNGKDYLGLPVLMKAKGKCTTDHISAAGKWLTYRGHLENISGNLFIGAVNAYDDAVGEGKDITDGATRLYPEIAKNYSNAGIQWCAIGDRNYGEGSSREHAAMEPRFRGGVVIFARSFARIHETNLKKQGLVPLTFADPNTYELIGEDDRINVLNLPPVPGKNVHCQIVKPDGTIIDFEGVQTFSPEQVEWFKGGSALNIVRAKVASGN</sequence>
<evidence type="ECO:0000256" key="3">
    <source>
        <dbReference type="ARBA" id="ARBA00004717"/>
    </source>
</evidence>
<evidence type="ECO:0000256" key="6">
    <source>
        <dbReference type="ARBA" id="ARBA00022532"/>
    </source>
</evidence>
<dbReference type="PANTHER" id="PTHR43160:SF3">
    <property type="entry name" value="ACONITATE HYDRATASE, MITOCHONDRIAL"/>
    <property type="match status" value="1"/>
</dbReference>
<dbReference type="InterPro" id="IPR006248">
    <property type="entry name" value="Aconitase_mito-like"/>
</dbReference>
<dbReference type="InterPro" id="IPR015931">
    <property type="entry name" value="Acnase/IPM_dHydase_lsu_aba_1/3"/>
</dbReference>
<keyword evidence="7" id="KW-0479">Metal-binding</keyword>
<dbReference type="NCBIfam" id="TIGR01340">
    <property type="entry name" value="aconitase_mito"/>
    <property type="match status" value="1"/>
</dbReference>
<dbReference type="PRINTS" id="PR00415">
    <property type="entry name" value="ACONITASE"/>
</dbReference>
<dbReference type="Gene3D" id="3.20.19.10">
    <property type="entry name" value="Aconitase, domain 4"/>
    <property type="match status" value="1"/>
</dbReference>
<evidence type="ECO:0000256" key="12">
    <source>
        <dbReference type="ARBA" id="ARBA00023239"/>
    </source>
</evidence>
<dbReference type="PROSITE" id="PS01244">
    <property type="entry name" value="ACONITASE_2"/>
    <property type="match status" value="1"/>
</dbReference>
<dbReference type="InterPro" id="IPR015928">
    <property type="entry name" value="Aconitase/3IPM_dehydase_swvl"/>
</dbReference>
<keyword evidence="8" id="KW-0809">Transit peptide</keyword>
<feature type="domain" description="Aconitase/3-isopropylmalate dehydratase large subunit alpha/beta/alpha" evidence="15">
    <location>
        <begin position="39"/>
        <end position="476"/>
    </location>
</feature>
<keyword evidence="9" id="KW-0408">Iron</keyword>
<dbReference type="AlphaFoldDB" id="A0A6J7W1Q1"/>
<dbReference type="InterPro" id="IPR015932">
    <property type="entry name" value="Aconitase_dom2"/>
</dbReference>
<name>A0A6J7W1Q1_9ZZZZ</name>
<dbReference type="EMBL" id="CAFBRX010000229">
    <property type="protein sequence ID" value="CAB5135478.1"/>
    <property type="molecule type" value="Genomic_DNA"/>
</dbReference>
<evidence type="ECO:0000256" key="4">
    <source>
        <dbReference type="ARBA" id="ARBA00007185"/>
    </source>
</evidence>
<evidence type="ECO:0000256" key="11">
    <source>
        <dbReference type="ARBA" id="ARBA00023128"/>
    </source>
</evidence>
<keyword evidence="10" id="KW-0411">Iron-sulfur</keyword>
<evidence type="ECO:0000256" key="8">
    <source>
        <dbReference type="ARBA" id="ARBA00022946"/>
    </source>
</evidence>
<dbReference type="GO" id="GO:0005829">
    <property type="term" value="C:cytosol"/>
    <property type="evidence" value="ECO:0007669"/>
    <property type="project" value="TreeGrafter"/>
</dbReference>
<evidence type="ECO:0000259" key="15">
    <source>
        <dbReference type="Pfam" id="PF00330"/>
    </source>
</evidence>
<reference evidence="17" key="1">
    <citation type="submission" date="2020-05" db="EMBL/GenBank/DDBJ databases">
        <authorList>
            <person name="Chiriac C."/>
            <person name="Salcher M."/>
            <person name="Ghai R."/>
            <person name="Kavagutti S V."/>
        </authorList>
    </citation>
    <scope>NUCLEOTIDE SEQUENCE</scope>
</reference>
<proteinExistence type="inferred from homology"/>
<dbReference type="SUPFAM" id="SSF52016">
    <property type="entry name" value="LeuD/IlvD-like"/>
    <property type="match status" value="1"/>
</dbReference>
<keyword evidence="11" id="KW-0496">Mitochondrion</keyword>
<dbReference type="EC" id="4.2.1.3" evidence="5"/>
<evidence type="ECO:0000256" key="7">
    <source>
        <dbReference type="ARBA" id="ARBA00022723"/>
    </source>
</evidence>
<evidence type="ECO:0000256" key="13">
    <source>
        <dbReference type="ARBA" id="ARBA00023501"/>
    </source>
</evidence>
<dbReference type="Pfam" id="PF00330">
    <property type="entry name" value="Aconitase"/>
    <property type="match status" value="1"/>
</dbReference>
<organism evidence="17">
    <name type="scientific">freshwater metagenome</name>
    <dbReference type="NCBI Taxonomy" id="449393"/>
    <lineage>
        <taxon>unclassified sequences</taxon>
        <taxon>metagenomes</taxon>
        <taxon>ecological metagenomes</taxon>
    </lineage>
</organism>
<keyword evidence="12" id="KW-0456">Lyase</keyword>
<dbReference type="PROSITE" id="PS00450">
    <property type="entry name" value="ACONITASE_1"/>
    <property type="match status" value="1"/>
</dbReference>
<dbReference type="GO" id="GO:0046872">
    <property type="term" value="F:metal ion binding"/>
    <property type="evidence" value="ECO:0007669"/>
    <property type="project" value="UniProtKB-KW"/>
</dbReference>
<evidence type="ECO:0000256" key="10">
    <source>
        <dbReference type="ARBA" id="ARBA00023014"/>
    </source>
</evidence>
<evidence type="ECO:0000313" key="17">
    <source>
        <dbReference type="EMBL" id="CAB5135478.1"/>
    </source>
</evidence>
<evidence type="ECO:0000256" key="9">
    <source>
        <dbReference type="ARBA" id="ARBA00023004"/>
    </source>
</evidence>
<dbReference type="FunFam" id="3.40.1060.10:FF:000001">
    <property type="entry name" value="Aconitate hydratase, mitochondrial"/>
    <property type="match status" value="1"/>
</dbReference>
<feature type="domain" description="Aconitase A/isopropylmalate dehydratase small subunit swivel" evidence="16">
    <location>
        <begin position="556"/>
        <end position="684"/>
    </location>
</feature>
<dbReference type="PANTHER" id="PTHR43160">
    <property type="entry name" value="ACONITATE HYDRATASE B"/>
    <property type="match status" value="1"/>
</dbReference>
<dbReference type="InterPro" id="IPR001030">
    <property type="entry name" value="Acoase/IPM_deHydtase_lsu_aba"/>
</dbReference>